<accession>A0A5J5C1B1</accession>
<protein>
    <recommendedName>
        <fullName evidence="6">Pentacotripeptide-repeat region of PRORP domain-containing protein</fullName>
    </recommendedName>
</protein>
<dbReference type="EMBL" id="CM018031">
    <property type="protein sequence ID" value="KAA8549058.1"/>
    <property type="molecule type" value="Genomic_DNA"/>
</dbReference>
<feature type="repeat" description="PPR" evidence="2">
    <location>
        <begin position="321"/>
        <end position="355"/>
    </location>
</feature>
<dbReference type="PROSITE" id="PS51375">
    <property type="entry name" value="PPR"/>
    <property type="match status" value="4"/>
</dbReference>
<name>A0A5J5C1B1_9ASTE</name>
<dbReference type="InterPro" id="IPR011990">
    <property type="entry name" value="TPR-like_helical_dom_sf"/>
</dbReference>
<dbReference type="Pfam" id="PF13041">
    <property type="entry name" value="PPR_2"/>
    <property type="match status" value="3"/>
</dbReference>
<dbReference type="PANTHER" id="PTHR47926">
    <property type="entry name" value="PENTATRICOPEPTIDE REPEAT-CONTAINING PROTEIN"/>
    <property type="match status" value="1"/>
</dbReference>
<keyword evidence="3" id="KW-0812">Transmembrane</keyword>
<keyword evidence="1" id="KW-0677">Repeat</keyword>
<evidence type="ECO:0008006" key="6">
    <source>
        <dbReference type="Google" id="ProtNLM"/>
    </source>
</evidence>
<dbReference type="GO" id="GO:0009451">
    <property type="term" value="P:RNA modification"/>
    <property type="evidence" value="ECO:0007669"/>
    <property type="project" value="InterPro"/>
</dbReference>
<dbReference type="AlphaFoldDB" id="A0A5J5C1B1"/>
<dbReference type="Pfam" id="PF20431">
    <property type="entry name" value="E_motif"/>
    <property type="match status" value="1"/>
</dbReference>
<evidence type="ECO:0000256" key="3">
    <source>
        <dbReference type="SAM" id="Phobius"/>
    </source>
</evidence>
<dbReference type="InterPro" id="IPR046848">
    <property type="entry name" value="E_motif"/>
</dbReference>
<feature type="repeat" description="PPR" evidence="2">
    <location>
        <begin position="189"/>
        <end position="219"/>
    </location>
</feature>
<dbReference type="Proteomes" id="UP000325577">
    <property type="component" value="Linkage Group LG0"/>
</dbReference>
<dbReference type="OrthoDB" id="185373at2759"/>
<reference evidence="4 5" key="1">
    <citation type="submission" date="2019-09" db="EMBL/GenBank/DDBJ databases">
        <title>A chromosome-level genome assembly of the Chinese tupelo Nyssa sinensis.</title>
        <authorList>
            <person name="Yang X."/>
            <person name="Kang M."/>
            <person name="Yang Y."/>
            <person name="Xiong H."/>
            <person name="Wang M."/>
            <person name="Zhang Z."/>
            <person name="Wang Z."/>
            <person name="Wu H."/>
            <person name="Ma T."/>
            <person name="Liu J."/>
            <person name="Xi Z."/>
        </authorList>
    </citation>
    <scope>NUCLEOTIDE SEQUENCE [LARGE SCALE GENOMIC DNA]</scope>
    <source>
        <strain evidence="4">J267</strain>
        <tissue evidence="4">Leaf</tissue>
    </source>
</reference>
<dbReference type="GO" id="GO:0003723">
    <property type="term" value="F:RNA binding"/>
    <property type="evidence" value="ECO:0007669"/>
    <property type="project" value="InterPro"/>
</dbReference>
<feature type="repeat" description="PPR" evidence="2">
    <location>
        <begin position="220"/>
        <end position="254"/>
    </location>
</feature>
<keyword evidence="5" id="KW-1185">Reference proteome</keyword>
<evidence type="ECO:0000313" key="5">
    <source>
        <dbReference type="Proteomes" id="UP000325577"/>
    </source>
</evidence>
<keyword evidence="3" id="KW-0472">Membrane</keyword>
<evidence type="ECO:0000256" key="2">
    <source>
        <dbReference type="PROSITE-ProRule" id="PRU00708"/>
    </source>
</evidence>
<evidence type="ECO:0000256" key="1">
    <source>
        <dbReference type="ARBA" id="ARBA00022737"/>
    </source>
</evidence>
<dbReference type="FunFam" id="1.25.40.10:FF:000090">
    <property type="entry name" value="Pentatricopeptide repeat-containing protein, chloroplastic"/>
    <property type="match status" value="1"/>
</dbReference>
<dbReference type="Gene3D" id="1.25.40.10">
    <property type="entry name" value="Tetratricopeptide repeat domain"/>
    <property type="match status" value="4"/>
</dbReference>
<gene>
    <name evidence="4" type="ORF">F0562_000742</name>
</gene>
<feature type="transmembrane region" description="Helical" evidence="3">
    <location>
        <begin position="94"/>
        <end position="111"/>
    </location>
</feature>
<evidence type="ECO:0000313" key="4">
    <source>
        <dbReference type="EMBL" id="KAA8549058.1"/>
    </source>
</evidence>
<dbReference type="InterPro" id="IPR002885">
    <property type="entry name" value="PPR_rpt"/>
</dbReference>
<organism evidence="4 5">
    <name type="scientific">Nyssa sinensis</name>
    <dbReference type="NCBI Taxonomy" id="561372"/>
    <lineage>
        <taxon>Eukaryota</taxon>
        <taxon>Viridiplantae</taxon>
        <taxon>Streptophyta</taxon>
        <taxon>Embryophyta</taxon>
        <taxon>Tracheophyta</taxon>
        <taxon>Spermatophyta</taxon>
        <taxon>Magnoliopsida</taxon>
        <taxon>eudicotyledons</taxon>
        <taxon>Gunneridae</taxon>
        <taxon>Pentapetalae</taxon>
        <taxon>asterids</taxon>
        <taxon>Cornales</taxon>
        <taxon>Nyssaceae</taxon>
        <taxon>Nyssa</taxon>
    </lineage>
</organism>
<dbReference type="InterPro" id="IPR046960">
    <property type="entry name" value="PPR_At4g14850-like_plant"/>
</dbReference>
<dbReference type="Pfam" id="PF01535">
    <property type="entry name" value="PPR"/>
    <property type="match status" value="4"/>
</dbReference>
<dbReference type="PANTHER" id="PTHR47926:SF511">
    <property type="entry name" value="PENTATRICOPEPTIDE REPEAT-CONTAINING PROTEIN"/>
    <property type="match status" value="1"/>
</dbReference>
<feature type="repeat" description="PPR" evidence="2">
    <location>
        <begin position="26"/>
        <end position="60"/>
    </location>
</feature>
<dbReference type="NCBIfam" id="TIGR00756">
    <property type="entry name" value="PPR"/>
    <property type="match status" value="4"/>
</dbReference>
<sequence length="508" mass="56887">MINGYVRNGDLNAARKLFDQNTSSRNVVSWNSMITGYVKHDHMPHAQLLFDQMPVRDVVSCNTILSGLYKIKNPEGIYHSILQMGRIGLRPNEFTFSIVITAFLNTVFNVLIPQLHGLILCLALNSSVFVGSSLMRGYTDLRNCEGLHQVFDEILVKDVTSWNALILGYMDLGLTAKARRAFELTPEKNVVSWTTLVNGYITNKKLNEAWSLFNKMSERNVVSWTVMINGYVQNDKFVCALEVFLSMLRSGARPNHFTFSSVLEACAGCSSLLMGKQIHSNVLKFGMPLDVILSTSLVDMYAKCGDIEAAFSIFESIPKKNRVSWNSIIGGYARHGLATRALEEFERMMKCGVRPDEVTFVNVLSACSHGGLIEEGERHFNLMGTKYGIQAGIEHYTCMVDLYGRAGHLEKAEKLIKGMPFEPDVVVWGAFLAACGLYSSLELGEFAAEGVYKLESDHPAVYSMLSKIHGEKGVWGTVFELRKMMKERHAKKQKADAKPEHLQEYDPT</sequence>
<proteinExistence type="predicted"/>
<keyword evidence="3" id="KW-1133">Transmembrane helix</keyword>